<dbReference type="EMBL" id="CP022114">
    <property type="protein sequence ID" value="ASG64512.1"/>
    <property type="molecule type" value="Genomic_DNA"/>
</dbReference>
<protein>
    <submittedName>
        <fullName evidence="1">Uncharacterized protein</fullName>
    </submittedName>
</protein>
<name>A0A248KMB3_9ENTR</name>
<sequence>MDSAPTGDFRATITDASGREILSFELAASDRFILSSSDGKVLSRKLNKDDHYWSRTTLLEVVREMTAKN</sequence>
<accession>A0A248KMB3</accession>
<gene>
    <name evidence="1" type="ORF">CEW81_05930</name>
</gene>
<evidence type="ECO:0000313" key="2">
    <source>
        <dbReference type="Proteomes" id="UP000197098"/>
    </source>
</evidence>
<proteinExistence type="predicted"/>
<organism evidence="1 2">
    <name type="scientific">Kluyvera genomosp. 3</name>
    <dbReference type="NCBI Taxonomy" id="2774055"/>
    <lineage>
        <taxon>Bacteria</taxon>
        <taxon>Pseudomonadati</taxon>
        <taxon>Pseudomonadota</taxon>
        <taxon>Gammaproteobacteria</taxon>
        <taxon>Enterobacterales</taxon>
        <taxon>Enterobacteriaceae</taxon>
        <taxon>Kluyvera</taxon>
    </lineage>
</organism>
<evidence type="ECO:0000313" key="1">
    <source>
        <dbReference type="EMBL" id="ASG64512.1"/>
    </source>
</evidence>
<reference evidence="1 2" key="1">
    <citation type="submission" date="2017-06" db="EMBL/GenBank/DDBJ databases">
        <title>Origin of plasmid-mediated fosfomycin resistance gene fosA3.</title>
        <authorList>
            <person name="Ito R."/>
            <person name="Pacey M.P."/>
            <person name="Doi Y."/>
        </authorList>
    </citation>
    <scope>NUCLEOTIDE SEQUENCE [LARGE SCALE GENOMIC DNA]</scope>
    <source>
        <strain evidence="1 2">YDC799</strain>
    </source>
</reference>
<dbReference type="AlphaFoldDB" id="A0A248KMB3"/>
<dbReference type="Proteomes" id="UP000197098">
    <property type="component" value="Chromosome"/>
</dbReference>